<protein>
    <recommendedName>
        <fullName evidence="3">DUF4351 domain-containing protein</fullName>
    </recommendedName>
</protein>
<name>A0A6L9SAL8_9ACTN</name>
<evidence type="ECO:0008006" key="3">
    <source>
        <dbReference type="Google" id="ProtNLM"/>
    </source>
</evidence>
<evidence type="ECO:0000313" key="2">
    <source>
        <dbReference type="Proteomes" id="UP000475214"/>
    </source>
</evidence>
<dbReference type="EMBL" id="JAAGOA010000014">
    <property type="protein sequence ID" value="NEE02296.1"/>
    <property type="molecule type" value="Genomic_DNA"/>
</dbReference>
<proteinExistence type="predicted"/>
<evidence type="ECO:0000313" key="1">
    <source>
        <dbReference type="EMBL" id="NEE02296.1"/>
    </source>
</evidence>
<organism evidence="1 2">
    <name type="scientific">Phytoactinopolyspora halotolerans</name>
    <dbReference type="NCBI Taxonomy" id="1981512"/>
    <lineage>
        <taxon>Bacteria</taxon>
        <taxon>Bacillati</taxon>
        <taxon>Actinomycetota</taxon>
        <taxon>Actinomycetes</taxon>
        <taxon>Jiangellales</taxon>
        <taxon>Jiangellaceae</taxon>
        <taxon>Phytoactinopolyspora</taxon>
    </lineage>
</organism>
<gene>
    <name evidence="1" type="ORF">G1H10_19160</name>
</gene>
<dbReference type="Proteomes" id="UP000475214">
    <property type="component" value="Unassembled WGS sequence"/>
</dbReference>
<accession>A0A6L9SAL8</accession>
<reference evidence="1 2" key="1">
    <citation type="submission" date="2020-02" db="EMBL/GenBank/DDBJ databases">
        <authorList>
            <person name="Li X.-J."/>
            <person name="Han X.-M."/>
        </authorList>
    </citation>
    <scope>NUCLEOTIDE SEQUENCE [LARGE SCALE GENOMIC DNA]</scope>
    <source>
        <strain evidence="1 2">CCTCC AB 2017055</strain>
    </source>
</reference>
<comment type="caution">
    <text evidence="1">The sequence shown here is derived from an EMBL/GenBank/DDBJ whole genome shotgun (WGS) entry which is preliminary data.</text>
</comment>
<dbReference type="RefSeq" id="WP_163740735.1">
    <property type="nucleotide sequence ID" value="NZ_JAAGOA010000014.1"/>
</dbReference>
<sequence length="144" mass="15804">MRSRPLTPQARITLLLLKIAAGNAQLADDLNTWADDLRAILDRGDGIDDFVALVTYIENVGETPTDELHRLFAKLGPEAEEAYMTTADMLRAEGRVATVLQQLSLKFGPLPQTTVDAVQNASAEQLEAWTARVLTADTLDEVLR</sequence>
<dbReference type="AlphaFoldDB" id="A0A6L9SAL8"/>
<keyword evidence="2" id="KW-1185">Reference proteome</keyword>